<dbReference type="EMBL" id="WNKZ01000005">
    <property type="protein sequence ID" value="MTV51750.1"/>
    <property type="molecule type" value="Genomic_DNA"/>
</dbReference>
<evidence type="ECO:0000313" key="2">
    <source>
        <dbReference type="EMBL" id="MTV51750.1"/>
    </source>
</evidence>
<comment type="caution">
    <text evidence="2">The sequence shown here is derived from an EMBL/GenBank/DDBJ whole genome shotgun (WGS) entry which is preliminary data.</text>
</comment>
<dbReference type="RefSeq" id="WP_155469092.1">
    <property type="nucleotide sequence ID" value="NZ_BMKG01000016.1"/>
</dbReference>
<proteinExistence type="predicted"/>
<accession>A0A6I3SRM5</accession>
<dbReference type="EMBL" id="BMKG01000016">
    <property type="protein sequence ID" value="GGC12032.1"/>
    <property type="molecule type" value="Genomic_DNA"/>
</dbReference>
<name>A0A6I3SRM5_9BURK</name>
<keyword evidence="4" id="KW-1185">Reference proteome</keyword>
<reference evidence="1" key="4">
    <citation type="submission" date="2024-05" db="EMBL/GenBank/DDBJ databases">
        <authorList>
            <person name="Sun Q."/>
            <person name="Zhou Y."/>
        </authorList>
    </citation>
    <scope>NUCLEOTIDE SEQUENCE</scope>
    <source>
        <strain evidence="1">CGMCC 1.15931</strain>
    </source>
</reference>
<sequence>MTYPSRLSLSVLSLCTVTLGLSGCGMMRNPHDPARQKQTVSVINAMTWNNPLSGKRDGVRTSWPLAQLANHEEIFPLAQIRHCPGVAATCAWGVLSTSRTITRYDYVPGGISVDLGLVVDVHRRQQDRRRNFHTSMAIPADVAALSYQKKGKEAVALPYGKVYHVEMEYGIRYDICAQRLDAAGRALDKCDIPYI</sequence>
<reference evidence="2 3" key="3">
    <citation type="submission" date="2019-11" db="EMBL/GenBank/DDBJ databases">
        <title>Type strains purchased from KCTC, JCM and DSMZ.</title>
        <authorList>
            <person name="Lu H."/>
        </authorList>
    </citation>
    <scope>NUCLEOTIDE SEQUENCE [LARGE SCALE GENOMIC DNA]</scope>
    <source>
        <strain evidence="2 3">KCTC 52429</strain>
    </source>
</reference>
<dbReference type="Proteomes" id="UP000622638">
    <property type="component" value="Unassembled WGS sequence"/>
</dbReference>
<protein>
    <submittedName>
        <fullName evidence="2">Uncharacterized protein</fullName>
    </submittedName>
</protein>
<dbReference type="OrthoDB" id="8707155at2"/>
<reference evidence="1" key="1">
    <citation type="journal article" date="2014" name="Int. J. Syst. Evol. Microbiol.">
        <title>Complete genome of a new Firmicutes species belonging to the dominant human colonic microbiota ('Ruminococcus bicirculans') reveals two chromosomes and a selective capacity to utilize plant glucans.</title>
        <authorList>
            <consortium name="NISC Comparative Sequencing Program"/>
            <person name="Wegmann U."/>
            <person name="Louis P."/>
            <person name="Goesmann A."/>
            <person name="Henrissat B."/>
            <person name="Duncan S.H."/>
            <person name="Flint H.J."/>
        </authorList>
    </citation>
    <scope>NUCLEOTIDE SEQUENCE</scope>
    <source>
        <strain evidence="1">CGMCC 1.15931</strain>
    </source>
</reference>
<gene>
    <name evidence="1" type="ORF">GCM10011572_36760</name>
    <name evidence="2" type="ORF">GM672_03270</name>
</gene>
<evidence type="ECO:0000313" key="1">
    <source>
        <dbReference type="EMBL" id="GGC12032.1"/>
    </source>
</evidence>
<evidence type="ECO:0000313" key="4">
    <source>
        <dbReference type="Proteomes" id="UP000622638"/>
    </source>
</evidence>
<evidence type="ECO:0000313" key="3">
    <source>
        <dbReference type="Proteomes" id="UP000430634"/>
    </source>
</evidence>
<dbReference type="AlphaFoldDB" id="A0A6I3SRM5"/>
<dbReference type="Proteomes" id="UP000430634">
    <property type="component" value="Unassembled WGS sequence"/>
</dbReference>
<reference evidence="4" key="2">
    <citation type="journal article" date="2019" name="Int. J. Syst. Evol. Microbiol.">
        <title>The Global Catalogue of Microorganisms (GCM) 10K type strain sequencing project: providing services to taxonomists for standard genome sequencing and annotation.</title>
        <authorList>
            <consortium name="The Broad Institute Genomics Platform"/>
            <consortium name="The Broad Institute Genome Sequencing Center for Infectious Disease"/>
            <person name="Wu L."/>
            <person name="Ma J."/>
        </authorList>
    </citation>
    <scope>NUCLEOTIDE SEQUENCE [LARGE SCALE GENOMIC DNA]</scope>
    <source>
        <strain evidence="4">CGMCC 1.15931</strain>
    </source>
</reference>
<organism evidence="2 3">
    <name type="scientific">Pseudoduganella buxea</name>
    <dbReference type="NCBI Taxonomy" id="1949069"/>
    <lineage>
        <taxon>Bacteria</taxon>
        <taxon>Pseudomonadati</taxon>
        <taxon>Pseudomonadota</taxon>
        <taxon>Betaproteobacteria</taxon>
        <taxon>Burkholderiales</taxon>
        <taxon>Oxalobacteraceae</taxon>
        <taxon>Telluria group</taxon>
        <taxon>Pseudoduganella</taxon>
    </lineage>
</organism>
<dbReference type="PROSITE" id="PS51257">
    <property type="entry name" value="PROKAR_LIPOPROTEIN"/>
    <property type="match status" value="1"/>
</dbReference>